<protein>
    <submittedName>
        <fullName evidence="1">Uncharacterized protein</fullName>
    </submittedName>
</protein>
<organism evidence="1 2">
    <name type="scientific">Methylorubrum extorquens</name>
    <name type="common">Methylobacterium dichloromethanicum</name>
    <name type="synonym">Methylobacterium extorquens</name>
    <dbReference type="NCBI Taxonomy" id="408"/>
    <lineage>
        <taxon>Bacteria</taxon>
        <taxon>Pseudomonadati</taxon>
        <taxon>Pseudomonadota</taxon>
        <taxon>Alphaproteobacteria</taxon>
        <taxon>Hyphomicrobiales</taxon>
        <taxon>Methylobacteriaceae</taxon>
        <taxon>Methylorubrum</taxon>
    </lineage>
</organism>
<proteinExistence type="predicted"/>
<dbReference type="AlphaFoldDB" id="A0A2N9AHL9"/>
<gene>
    <name evidence="1" type="ORF">TK0001_0251</name>
</gene>
<reference evidence="2" key="1">
    <citation type="submission" date="2017-10" db="EMBL/GenBank/DDBJ databases">
        <authorList>
            <person name="Regsiter A."/>
            <person name="William W."/>
        </authorList>
    </citation>
    <scope>NUCLEOTIDE SEQUENCE [LARGE SCALE GENOMIC DNA]</scope>
</reference>
<sequence>MARVGITKTMQGLIRLARGDAFIVMAAIHEAAVGKDRADLGDVLQIVIRKCGGRLPLPSPSPPAAEGGTE</sequence>
<evidence type="ECO:0000313" key="2">
    <source>
        <dbReference type="Proteomes" id="UP000233769"/>
    </source>
</evidence>
<dbReference type="EMBL" id="LT962688">
    <property type="protein sequence ID" value="SOR26853.1"/>
    <property type="molecule type" value="Genomic_DNA"/>
</dbReference>
<accession>A0A2N9AHL9</accession>
<evidence type="ECO:0000313" key="1">
    <source>
        <dbReference type="EMBL" id="SOR26853.1"/>
    </source>
</evidence>
<name>A0A2N9AHL9_METEX</name>
<dbReference type="Proteomes" id="UP000233769">
    <property type="component" value="Chromosome tk0001"/>
</dbReference>